<dbReference type="EMBL" id="JAEPRA010000003">
    <property type="protein sequence ID" value="KAG2187542.1"/>
    <property type="molecule type" value="Genomic_DNA"/>
</dbReference>
<dbReference type="Proteomes" id="UP000612746">
    <property type="component" value="Unassembled WGS sequence"/>
</dbReference>
<protein>
    <recommendedName>
        <fullName evidence="1">Tautomerase cis-CaaD-like domain-containing protein</fullName>
    </recommendedName>
</protein>
<dbReference type="Pfam" id="PF14832">
    <property type="entry name" value="Tautomerase_3"/>
    <property type="match status" value="1"/>
</dbReference>
<organism evidence="2 3">
    <name type="scientific">Umbelopsis vinacea</name>
    <dbReference type="NCBI Taxonomy" id="44442"/>
    <lineage>
        <taxon>Eukaryota</taxon>
        <taxon>Fungi</taxon>
        <taxon>Fungi incertae sedis</taxon>
        <taxon>Mucoromycota</taxon>
        <taxon>Mucoromycotina</taxon>
        <taxon>Umbelopsidomycetes</taxon>
        <taxon>Umbelopsidales</taxon>
        <taxon>Umbelopsidaceae</taxon>
        <taxon>Umbelopsis</taxon>
    </lineage>
</organism>
<reference evidence="2" key="1">
    <citation type="submission" date="2020-12" db="EMBL/GenBank/DDBJ databases">
        <title>Metabolic potential, ecology and presence of endohyphal bacteria is reflected in genomic diversity of Mucoromycotina.</title>
        <authorList>
            <person name="Muszewska A."/>
            <person name="Okrasinska A."/>
            <person name="Steczkiewicz K."/>
            <person name="Drgas O."/>
            <person name="Orlowska M."/>
            <person name="Perlinska-Lenart U."/>
            <person name="Aleksandrzak-Piekarczyk T."/>
            <person name="Szatraj K."/>
            <person name="Zielenkiewicz U."/>
            <person name="Pilsyk S."/>
            <person name="Malc E."/>
            <person name="Mieczkowski P."/>
            <person name="Kruszewska J.S."/>
            <person name="Biernat P."/>
            <person name="Pawlowska J."/>
        </authorList>
    </citation>
    <scope>NUCLEOTIDE SEQUENCE</scope>
    <source>
        <strain evidence="2">WA0000051536</strain>
    </source>
</reference>
<evidence type="ECO:0000313" key="2">
    <source>
        <dbReference type="EMBL" id="KAG2187542.1"/>
    </source>
</evidence>
<name>A0A8H7Q7N3_9FUNG</name>
<feature type="domain" description="Tautomerase cis-CaaD-like" evidence="1">
    <location>
        <begin position="1"/>
        <end position="136"/>
    </location>
</feature>
<proteinExistence type="predicted"/>
<sequence>MPLHRFYYAQGLFSAQDKQEITDRITKNYTDLNLPAFYVIVVFIEVPEDSIFIGGKPATNFVRVVSQHLSRTMDSYEGKQAILDFLEAAFAPYVKDRGLDWEIHVEEHERELWRTQGINPPLPNTDAEKLWAKENKAIPFQ</sequence>
<accession>A0A8H7Q7N3</accession>
<gene>
    <name evidence="2" type="ORF">INT44_005231</name>
</gene>
<dbReference type="InterPro" id="IPR028116">
    <property type="entry name" value="Cis-CaaD-like"/>
</dbReference>
<dbReference type="Gene3D" id="3.30.429.10">
    <property type="entry name" value="Macrophage Migration Inhibitory Factor"/>
    <property type="match status" value="1"/>
</dbReference>
<comment type="caution">
    <text evidence="2">The sequence shown here is derived from an EMBL/GenBank/DDBJ whole genome shotgun (WGS) entry which is preliminary data.</text>
</comment>
<dbReference type="SUPFAM" id="SSF55331">
    <property type="entry name" value="Tautomerase/MIF"/>
    <property type="match status" value="1"/>
</dbReference>
<keyword evidence="3" id="KW-1185">Reference proteome</keyword>
<dbReference type="OrthoDB" id="2129288at2759"/>
<evidence type="ECO:0000313" key="3">
    <source>
        <dbReference type="Proteomes" id="UP000612746"/>
    </source>
</evidence>
<dbReference type="AlphaFoldDB" id="A0A8H7Q7N3"/>
<evidence type="ECO:0000259" key="1">
    <source>
        <dbReference type="Pfam" id="PF14832"/>
    </source>
</evidence>
<dbReference type="InterPro" id="IPR014347">
    <property type="entry name" value="Tautomerase/MIF_sf"/>
</dbReference>